<dbReference type="InParanoid" id="A0A251S758"/>
<evidence type="ECO:0000313" key="1">
    <source>
        <dbReference type="EMBL" id="OTF94686.1"/>
    </source>
</evidence>
<gene>
    <name evidence="1" type="ORF">HannXRQ_Chr15g0474821</name>
</gene>
<name>A0A251S758_HELAN</name>
<dbReference type="STRING" id="4232.A0A251S758"/>
<proteinExistence type="predicted"/>
<dbReference type="PANTHER" id="PTHR47038">
    <property type="entry name" value="BAG-ASSOCIATED GRAM PROTEIN 1"/>
    <property type="match status" value="1"/>
</dbReference>
<dbReference type="InterPro" id="IPR044655">
    <property type="entry name" value="BAGP1-like"/>
</dbReference>
<sequence length="270" mass="30697">MLIYNNNICFMFRFFKHLLLVFLIQNVAAGLFRLIAGVCKTMNIANTGGSVVIIPFGDIDEIRRSQHAVINPAVTIFLRLGAGGHGAPPILYTVKMVSFNSYIYTYIHVYIMYKIRYWPIVYRIVLLTGRVRYMFALFWNRNHAIRTLQHAAKNYHSMIEAEKKKRQLRPICLETSQFGSSYICIASDGPNQEFSLKGNNMIVIASDAKHFTDSTVIMIAHRITSVLDSDMVLVLEQEYDSLTKLLEDKSSSFAKLVAELVCDPVPVTKT</sequence>
<dbReference type="PANTHER" id="PTHR47038:SF7">
    <property type="entry name" value="GRAM DOMAIN, PH-LIKE DOMAIN SUPERFAMILY, VAST DOMAIN-CONTAINING PROTEIN"/>
    <property type="match status" value="1"/>
</dbReference>
<accession>A0A251S758</accession>
<protein>
    <submittedName>
        <fullName evidence="1">Uncharacterized protein</fullName>
    </submittedName>
</protein>
<dbReference type="AlphaFoldDB" id="A0A251S758"/>
<reference evidence="2" key="1">
    <citation type="journal article" date="2017" name="Nature">
        <title>The sunflower genome provides insights into oil metabolism, flowering and Asterid evolution.</title>
        <authorList>
            <person name="Badouin H."/>
            <person name="Gouzy J."/>
            <person name="Grassa C.J."/>
            <person name="Murat F."/>
            <person name="Staton S.E."/>
            <person name="Cottret L."/>
            <person name="Lelandais-Briere C."/>
            <person name="Owens G.L."/>
            <person name="Carrere S."/>
            <person name="Mayjonade B."/>
            <person name="Legrand L."/>
            <person name="Gill N."/>
            <person name="Kane N.C."/>
            <person name="Bowers J.E."/>
            <person name="Hubner S."/>
            <person name="Bellec A."/>
            <person name="Berard A."/>
            <person name="Berges H."/>
            <person name="Blanchet N."/>
            <person name="Boniface M.C."/>
            <person name="Brunel D."/>
            <person name="Catrice O."/>
            <person name="Chaidir N."/>
            <person name="Claudel C."/>
            <person name="Donnadieu C."/>
            <person name="Faraut T."/>
            <person name="Fievet G."/>
            <person name="Helmstetter N."/>
            <person name="King M."/>
            <person name="Knapp S.J."/>
            <person name="Lai Z."/>
            <person name="Le Paslier M.C."/>
            <person name="Lippi Y."/>
            <person name="Lorenzon L."/>
            <person name="Mandel J.R."/>
            <person name="Marage G."/>
            <person name="Marchand G."/>
            <person name="Marquand E."/>
            <person name="Bret-Mestries E."/>
            <person name="Morien E."/>
            <person name="Nambeesan S."/>
            <person name="Nguyen T."/>
            <person name="Pegot-Espagnet P."/>
            <person name="Pouilly N."/>
            <person name="Raftis F."/>
            <person name="Sallet E."/>
            <person name="Schiex T."/>
            <person name="Thomas J."/>
            <person name="Vandecasteele C."/>
            <person name="Vares D."/>
            <person name="Vear F."/>
            <person name="Vautrin S."/>
            <person name="Crespi M."/>
            <person name="Mangin B."/>
            <person name="Burke J.M."/>
            <person name="Salse J."/>
            <person name="Munos S."/>
            <person name="Vincourt P."/>
            <person name="Rieseberg L.H."/>
            <person name="Langlade N.B."/>
        </authorList>
    </citation>
    <scope>NUCLEOTIDE SEQUENCE [LARGE SCALE GENOMIC DNA]</scope>
    <source>
        <strain evidence="2">cv. SF193</strain>
    </source>
</reference>
<organism evidence="1 2">
    <name type="scientific">Helianthus annuus</name>
    <name type="common">Common sunflower</name>
    <dbReference type="NCBI Taxonomy" id="4232"/>
    <lineage>
        <taxon>Eukaryota</taxon>
        <taxon>Viridiplantae</taxon>
        <taxon>Streptophyta</taxon>
        <taxon>Embryophyta</taxon>
        <taxon>Tracheophyta</taxon>
        <taxon>Spermatophyta</taxon>
        <taxon>Magnoliopsida</taxon>
        <taxon>eudicotyledons</taxon>
        <taxon>Gunneridae</taxon>
        <taxon>Pentapetalae</taxon>
        <taxon>asterids</taxon>
        <taxon>campanulids</taxon>
        <taxon>Asterales</taxon>
        <taxon>Asteraceae</taxon>
        <taxon>Asteroideae</taxon>
        <taxon>Heliantheae alliance</taxon>
        <taxon>Heliantheae</taxon>
        <taxon>Helianthus</taxon>
    </lineage>
</organism>
<dbReference type="EMBL" id="CM007904">
    <property type="protein sequence ID" value="OTF94686.1"/>
    <property type="molecule type" value="Genomic_DNA"/>
</dbReference>
<evidence type="ECO:0000313" key="2">
    <source>
        <dbReference type="Proteomes" id="UP000215914"/>
    </source>
</evidence>
<dbReference type="Proteomes" id="UP000215914">
    <property type="component" value="Chromosome 15"/>
</dbReference>
<keyword evidence="2" id="KW-1185">Reference proteome</keyword>